<feature type="domain" description="SfsA N-terminal OB" evidence="2">
    <location>
        <begin position="12"/>
        <end position="77"/>
    </location>
</feature>
<dbReference type="STRING" id="43775.SAMN04489760_10464"/>
<dbReference type="InterPro" id="IPR040452">
    <property type="entry name" value="SfsA_C"/>
</dbReference>
<dbReference type="InterPro" id="IPR041465">
    <property type="entry name" value="SfsA_N"/>
</dbReference>
<dbReference type="Pfam" id="PF03749">
    <property type="entry name" value="SfsA"/>
    <property type="match status" value="1"/>
</dbReference>
<dbReference type="Gene3D" id="3.40.1350.60">
    <property type="match status" value="1"/>
</dbReference>
<dbReference type="Pfam" id="PF17746">
    <property type="entry name" value="SfsA_N"/>
    <property type="match status" value="1"/>
</dbReference>
<dbReference type="PANTHER" id="PTHR30545:SF2">
    <property type="entry name" value="SUGAR FERMENTATION STIMULATION PROTEIN A"/>
    <property type="match status" value="1"/>
</dbReference>
<name>A0A1H7VLX6_9BACT</name>
<dbReference type="NCBIfam" id="TIGR00230">
    <property type="entry name" value="sfsA"/>
    <property type="match status" value="1"/>
</dbReference>
<dbReference type="Gene3D" id="2.40.50.580">
    <property type="match status" value="1"/>
</dbReference>
<gene>
    <name evidence="3" type="ORF">SAMN04489760_10464</name>
</gene>
<evidence type="ECO:0000259" key="2">
    <source>
        <dbReference type="Pfam" id="PF17746"/>
    </source>
</evidence>
<proteinExistence type="predicted"/>
<dbReference type="CDD" id="cd22359">
    <property type="entry name" value="SfsA-like_bacterial"/>
    <property type="match status" value="1"/>
</dbReference>
<evidence type="ECO:0000259" key="1">
    <source>
        <dbReference type="Pfam" id="PF03749"/>
    </source>
</evidence>
<evidence type="ECO:0000313" key="3">
    <source>
        <dbReference type="EMBL" id="SEM10243.1"/>
    </source>
</evidence>
<feature type="domain" description="Sugar fermentation stimulation protein C-terminal" evidence="1">
    <location>
        <begin position="84"/>
        <end position="215"/>
    </location>
</feature>
<dbReference type="OrthoDB" id="9802365at2"/>
<accession>A0A1H7VLX6</accession>
<keyword evidence="4" id="KW-1185">Reference proteome</keyword>
<sequence>MMGGPMEKARFIARPNRFTVRCALGSEILDAYLPNPGRLWELLLPDSVVYVIRQETGSNRKLRALVVAVERDGRPVMLHTLACNDVVADLLHQRRLPGFEDMRVVQREISRGSSRFDFLLERNGLPRLLEVKSCTLFGRRIAMFPDAVTSRGRRHLLELAEHARQGTPAHVVFLVGSSHVDYFLPDYHTDFDFASTFLAVRDAVRFSALAVDWQPDLTPGPVIRELSIPWSLLEREVQDDGCYLLILHLPGDTKFSFHHPSCRNFRRGYYVAVGSASSGLTRHLQMARRKPKAESNERHNVLENLKTAADSRLVIPIRTTEPLEAELIEALSLIADWSIQNSETPVEAGPCRFFGMEENPLSRRAFVDFLLDYRINRLDKQLF</sequence>
<evidence type="ECO:0000313" key="4">
    <source>
        <dbReference type="Proteomes" id="UP000198744"/>
    </source>
</evidence>
<dbReference type="Proteomes" id="UP000198744">
    <property type="component" value="Unassembled WGS sequence"/>
</dbReference>
<reference evidence="3 4" key="1">
    <citation type="submission" date="2016-10" db="EMBL/GenBank/DDBJ databases">
        <authorList>
            <person name="de Groot N.N."/>
        </authorList>
    </citation>
    <scope>NUCLEOTIDE SEQUENCE [LARGE SCALE GENOMIC DNA]</scope>
    <source>
        <strain evidence="3 4">DSM 8423</strain>
    </source>
</reference>
<dbReference type="AlphaFoldDB" id="A0A1H7VLX6"/>
<dbReference type="GO" id="GO:0003677">
    <property type="term" value="F:DNA binding"/>
    <property type="evidence" value="ECO:0007669"/>
    <property type="project" value="InterPro"/>
</dbReference>
<dbReference type="PANTHER" id="PTHR30545">
    <property type="entry name" value="SUGAR FERMENTATION STIMULATION PROTEIN A"/>
    <property type="match status" value="1"/>
</dbReference>
<dbReference type="InterPro" id="IPR005224">
    <property type="entry name" value="SfsA"/>
</dbReference>
<organism evidence="3 4">
    <name type="scientific">Syntrophus gentianae</name>
    <dbReference type="NCBI Taxonomy" id="43775"/>
    <lineage>
        <taxon>Bacteria</taxon>
        <taxon>Pseudomonadati</taxon>
        <taxon>Thermodesulfobacteriota</taxon>
        <taxon>Syntrophia</taxon>
        <taxon>Syntrophales</taxon>
        <taxon>Syntrophaceae</taxon>
        <taxon>Syntrophus</taxon>
    </lineage>
</organism>
<dbReference type="EMBL" id="FOBS01000004">
    <property type="protein sequence ID" value="SEM10243.1"/>
    <property type="molecule type" value="Genomic_DNA"/>
</dbReference>
<protein>
    <submittedName>
        <fullName evidence="3">Sugar fermentation stimulation protein A</fullName>
    </submittedName>
</protein>